<dbReference type="PROSITE" id="PS50943">
    <property type="entry name" value="HTH_CROC1"/>
    <property type="match status" value="1"/>
</dbReference>
<dbReference type="Proteomes" id="UP000606720">
    <property type="component" value="Unassembled WGS sequence"/>
</dbReference>
<dbReference type="Gene3D" id="1.10.260.40">
    <property type="entry name" value="lambda repressor-like DNA-binding domains"/>
    <property type="match status" value="1"/>
</dbReference>
<accession>A0A923RVU5</accession>
<dbReference type="AlphaFoldDB" id="A0A923RVU5"/>
<dbReference type="SUPFAM" id="SSF47413">
    <property type="entry name" value="lambda repressor-like DNA-binding domains"/>
    <property type="match status" value="1"/>
</dbReference>
<comment type="caution">
    <text evidence="2">The sequence shown here is derived from an EMBL/GenBank/DDBJ whole genome shotgun (WGS) entry which is preliminary data.</text>
</comment>
<dbReference type="EMBL" id="JACOPH010000008">
    <property type="protein sequence ID" value="MBC5714609.1"/>
    <property type="molecule type" value="Genomic_DNA"/>
</dbReference>
<evidence type="ECO:0000313" key="2">
    <source>
        <dbReference type="EMBL" id="MBC5714609.1"/>
    </source>
</evidence>
<dbReference type="Pfam" id="PF01381">
    <property type="entry name" value="HTH_3"/>
    <property type="match status" value="1"/>
</dbReference>
<dbReference type="InterPro" id="IPR001387">
    <property type="entry name" value="Cro/C1-type_HTH"/>
</dbReference>
<proteinExistence type="predicted"/>
<dbReference type="RefSeq" id="WP_186867253.1">
    <property type="nucleotide sequence ID" value="NZ_JACOPH010000008.1"/>
</dbReference>
<evidence type="ECO:0000259" key="1">
    <source>
        <dbReference type="PROSITE" id="PS50943"/>
    </source>
</evidence>
<dbReference type="SMART" id="SM00530">
    <property type="entry name" value="HTH_XRE"/>
    <property type="match status" value="1"/>
</dbReference>
<evidence type="ECO:0000313" key="3">
    <source>
        <dbReference type="Proteomes" id="UP000606720"/>
    </source>
</evidence>
<feature type="domain" description="HTH cro/C1-type" evidence="1">
    <location>
        <begin position="16"/>
        <end position="69"/>
    </location>
</feature>
<dbReference type="InterPro" id="IPR010982">
    <property type="entry name" value="Lambda_DNA-bd_dom_sf"/>
</dbReference>
<gene>
    <name evidence="2" type="ORF">H8S17_10370</name>
</gene>
<dbReference type="GO" id="GO:0003677">
    <property type="term" value="F:DNA binding"/>
    <property type="evidence" value="ECO:0007669"/>
    <property type="project" value="InterPro"/>
</dbReference>
<sequence length="90" mass="10286">MSAFEKAGYTTFGKLIKKKLIDRNMTATQLADTLGTTPQYLNKILHGERSGEKYIQAISEILNIETEWYKGETIVAKEEVRGNYEKSNHM</sequence>
<organism evidence="2 3">
    <name type="scientific">Roseburia zhanii</name>
    <dbReference type="NCBI Taxonomy" id="2763064"/>
    <lineage>
        <taxon>Bacteria</taxon>
        <taxon>Bacillati</taxon>
        <taxon>Bacillota</taxon>
        <taxon>Clostridia</taxon>
        <taxon>Lachnospirales</taxon>
        <taxon>Lachnospiraceae</taxon>
        <taxon>Roseburia</taxon>
    </lineage>
</organism>
<name>A0A923RVU5_9FIRM</name>
<dbReference type="CDD" id="cd00093">
    <property type="entry name" value="HTH_XRE"/>
    <property type="match status" value="1"/>
</dbReference>
<protein>
    <submittedName>
        <fullName evidence="2">Helix-turn-helix transcriptional regulator</fullName>
    </submittedName>
</protein>
<keyword evidence="3" id="KW-1185">Reference proteome</keyword>
<reference evidence="2" key="1">
    <citation type="submission" date="2020-08" db="EMBL/GenBank/DDBJ databases">
        <title>Genome public.</title>
        <authorList>
            <person name="Liu C."/>
            <person name="Sun Q."/>
        </authorList>
    </citation>
    <scope>NUCLEOTIDE SEQUENCE</scope>
    <source>
        <strain evidence="2">BX1005</strain>
    </source>
</reference>